<organism evidence="9">
    <name type="scientific">Symploca sp. SIO1C4</name>
    <dbReference type="NCBI Taxonomy" id="2607765"/>
    <lineage>
        <taxon>Bacteria</taxon>
        <taxon>Bacillati</taxon>
        <taxon>Cyanobacteriota</taxon>
        <taxon>Cyanophyceae</taxon>
        <taxon>Coleofasciculales</taxon>
        <taxon>Coleofasciculaceae</taxon>
        <taxon>Symploca</taxon>
    </lineage>
</organism>
<keyword evidence="2" id="KW-1003">Cell membrane</keyword>
<keyword evidence="5 9" id="KW-0378">Hydrolase</keyword>
<name>A0A6B3N8X1_9CYAN</name>
<evidence type="ECO:0000256" key="5">
    <source>
        <dbReference type="ARBA" id="ARBA00022801"/>
    </source>
</evidence>
<dbReference type="GO" id="GO:0005886">
    <property type="term" value="C:plasma membrane"/>
    <property type="evidence" value="ECO:0007669"/>
    <property type="project" value="UniProtKB-SubCell"/>
</dbReference>
<dbReference type="InterPro" id="IPR030996">
    <property type="entry name" value="Exosort_XrtO"/>
</dbReference>
<sequence length="513" mass="56899">MHAGVDREIPNWQDIAGTCLLVTTWLYANISSIAWLVSSFRHASSLNLMVAGILVAVVLWQLVGVGADGSNSGNLLLSVTPKLRTYPLLLMLGSTVLTIALRWLVDIPQLNVLLFALGSYGLCGLFLAPELWRKGIPVAGLFAFILPFSAQFGSGLGFPLRVLTAQAVEHLLAAWQVSAISSHDIIVLENGIAHVDLPCSGLKSLWTGTLFLLAATWLEARSLGVRWLMVWATSLLLFVWVNMLRVLLLVIITHVWKQPQIAQILHVPLGLIGFIGACALSWLLLQKVPKGVREDESRGKRSFIIADKKLPLLPNSKSQAQNLKLAWILPVVITLALVAQLKPSQINTSAIATINLPQQMVSEPIPLTKAEQSLFDNPTHPIAQKWRFELGELSGSMLVVTTTTWHAHHPPELCFVGNGLKVDGMERKQLTPEVMARWLSLQDGKLSATYWFQSTQQTTDSFLSRIWDYVIHRDKNWVMVSALFDSYHYPENSEIKAFATTIYEAIDNSLKRT</sequence>
<dbReference type="InterPro" id="IPR019127">
    <property type="entry name" value="Exosortase"/>
</dbReference>
<reference evidence="9" key="1">
    <citation type="submission" date="2019-11" db="EMBL/GenBank/DDBJ databases">
        <title>Genomic insights into an expanded diversity of filamentous marine cyanobacteria reveals the extraordinary biosynthetic potential of Moorea and Okeania.</title>
        <authorList>
            <person name="Ferreira Leao T."/>
            <person name="Wang M."/>
            <person name="Moss N."/>
            <person name="Da Silva R."/>
            <person name="Sanders J."/>
            <person name="Nurk S."/>
            <person name="Gurevich A."/>
            <person name="Humphrey G."/>
            <person name="Reher R."/>
            <person name="Zhu Q."/>
            <person name="Belda-Ferre P."/>
            <person name="Glukhov E."/>
            <person name="Rex R."/>
            <person name="Dorrestein P.C."/>
            <person name="Knight R."/>
            <person name="Pevzner P."/>
            <person name="Gerwick W.H."/>
            <person name="Gerwick L."/>
        </authorList>
    </citation>
    <scope>NUCLEOTIDE SEQUENCE</scope>
    <source>
        <strain evidence="9">SIO1C4</strain>
    </source>
</reference>
<dbReference type="EC" id="3.4.22.-" evidence="9"/>
<dbReference type="EMBL" id="JAAHFQ010000149">
    <property type="protein sequence ID" value="NER27923.1"/>
    <property type="molecule type" value="Genomic_DNA"/>
</dbReference>
<keyword evidence="3" id="KW-0645">Protease</keyword>
<proteinExistence type="predicted"/>
<keyword evidence="4 8" id="KW-0812">Transmembrane</keyword>
<feature type="transmembrane region" description="Helical" evidence="8">
    <location>
        <begin position="138"/>
        <end position="158"/>
    </location>
</feature>
<evidence type="ECO:0000313" key="9">
    <source>
        <dbReference type="EMBL" id="NER27923.1"/>
    </source>
</evidence>
<evidence type="ECO:0000256" key="2">
    <source>
        <dbReference type="ARBA" id="ARBA00022475"/>
    </source>
</evidence>
<evidence type="ECO:0000256" key="8">
    <source>
        <dbReference type="SAM" id="Phobius"/>
    </source>
</evidence>
<keyword evidence="7 8" id="KW-0472">Membrane</keyword>
<accession>A0A6B3N8X1</accession>
<feature type="transmembrane region" description="Helical" evidence="8">
    <location>
        <begin position="86"/>
        <end position="105"/>
    </location>
</feature>
<dbReference type="AlphaFoldDB" id="A0A6B3N8X1"/>
<gene>
    <name evidence="9" type="primary">xrtO</name>
    <name evidence="9" type="ORF">F6J89_09870</name>
</gene>
<dbReference type="NCBIfam" id="TIGR04178">
    <property type="entry name" value="exo_archaeo"/>
    <property type="match status" value="1"/>
</dbReference>
<comment type="caution">
    <text evidence="9">The sequence shown here is derived from an EMBL/GenBank/DDBJ whole genome shotgun (WGS) entry which is preliminary data.</text>
</comment>
<feature type="transmembrane region" description="Helical" evidence="8">
    <location>
        <begin position="264"/>
        <end position="285"/>
    </location>
</feature>
<keyword evidence="6 8" id="KW-1133">Transmembrane helix</keyword>
<evidence type="ECO:0000256" key="7">
    <source>
        <dbReference type="ARBA" id="ARBA00023136"/>
    </source>
</evidence>
<feature type="transmembrane region" description="Helical" evidence="8">
    <location>
        <begin position="228"/>
        <end position="252"/>
    </location>
</feature>
<evidence type="ECO:0000256" key="4">
    <source>
        <dbReference type="ARBA" id="ARBA00022692"/>
    </source>
</evidence>
<feature type="transmembrane region" description="Helical" evidence="8">
    <location>
        <begin position="112"/>
        <end position="132"/>
    </location>
</feature>
<feature type="transmembrane region" description="Helical" evidence="8">
    <location>
        <begin position="48"/>
        <end position="66"/>
    </location>
</feature>
<dbReference type="InterPro" id="IPR026392">
    <property type="entry name" value="Exo/Archaeosortase_dom"/>
</dbReference>
<evidence type="ECO:0000256" key="3">
    <source>
        <dbReference type="ARBA" id="ARBA00022670"/>
    </source>
</evidence>
<feature type="transmembrane region" description="Helical" evidence="8">
    <location>
        <begin position="15"/>
        <end position="36"/>
    </location>
</feature>
<dbReference type="Pfam" id="PF09721">
    <property type="entry name" value="Exosortase_EpsH"/>
    <property type="match status" value="1"/>
</dbReference>
<dbReference type="GO" id="GO:0008233">
    <property type="term" value="F:peptidase activity"/>
    <property type="evidence" value="ECO:0007669"/>
    <property type="project" value="UniProtKB-KW"/>
</dbReference>
<protein>
    <submittedName>
        <fullName evidence="9">Exosortase O</fullName>
        <ecNumber evidence="9">3.4.22.-</ecNumber>
    </submittedName>
</protein>
<evidence type="ECO:0000256" key="1">
    <source>
        <dbReference type="ARBA" id="ARBA00004651"/>
    </source>
</evidence>
<dbReference type="NCBIfam" id="TIGR04489">
    <property type="entry name" value="exosort_XrtO"/>
    <property type="match status" value="1"/>
</dbReference>
<dbReference type="GO" id="GO:0006508">
    <property type="term" value="P:proteolysis"/>
    <property type="evidence" value="ECO:0007669"/>
    <property type="project" value="UniProtKB-KW"/>
</dbReference>
<comment type="subcellular location">
    <subcellularLocation>
        <location evidence="1">Cell membrane</location>
        <topology evidence="1">Multi-pass membrane protein</topology>
    </subcellularLocation>
</comment>
<evidence type="ECO:0000256" key="6">
    <source>
        <dbReference type="ARBA" id="ARBA00022989"/>
    </source>
</evidence>